<dbReference type="PANTHER" id="PTHR11319:SF35">
    <property type="entry name" value="OUTER MEMBRANE PROTEIN PMPC-RELATED"/>
    <property type="match status" value="1"/>
</dbReference>
<organism evidence="1 2">
    <name type="scientific">Xylanibacter ruminicola</name>
    <name type="common">Prevotella ruminicola</name>
    <dbReference type="NCBI Taxonomy" id="839"/>
    <lineage>
        <taxon>Bacteria</taxon>
        <taxon>Pseudomonadati</taxon>
        <taxon>Bacteroidota</taxon>
        <taxon>Bacteroidia</taxon>
        <taxon>Bacteroidales</taxon>
        <taxon>Prevotellaceae</taxon>
        <taxon>Xylanibacter</taxon>
    </lineage>
</organism>
<dbReference type="InterPro" id="IPR012334">
    <property type="entry name" value="Pectin_lyas_fold"/>
</dbReference>
<evidence type="ECO:0000313" key="2">
    <source>
        <dbReference type="Proteomes" id="UP000763088"/>
    </source>
</evidence>
<dbReference type="InterPro" id="IPR011050">
    <property type="entry name" value="Pectin_lyase_fold/virulence"/>
</dbReference>
<dbReference type="InterPro" id="IPR006626">
    <property type="entry name" value="PbH1"/>
</dbReference>
<protein>
    <submittedName>
        <fullName evidence="1">Uncharacterized protein</fullName>
    </submittedName>
</protein>
<dbReference type="Gene3D" id="2.160.20.10">
    <property type="entry name" value="Single-stranded right-handed beta-helix, Pectin lyase-like"/>
    <property type="match status" value="3"/>
</dbReference>
<gene>
    <name evidence="1" type="ORF">E7102_02600</name>
</gene>
<proteinExistence type="predicted"/>
<dbReference type="SMART" id="SM00710">
    <property type="entry name" value="PbH1"/>
    <property type="match status" value="24"/>
</dbReference>
<evidence type="ECO:0000313" key="1">
    <source>
        <dbReference type="EMBL" id="MBE6265353.1"/>
    </source>
</evidence>
<reference evidence="1" key="1">
    <citation type="submission" date="2019-04" db="EMBL/GenBank/DDBJ databases">
        <title>Evolution of Biomass-Degrading Anaerobic Consortia Revealed by Metagenomics.</title>
        <authorList>
            <person name="Peng X."/>
        </authorList>
    </citation>
    <scope>NUCLEOTIDE SEQUENCE</scope>
    <source>
        <strain evidence="1">SIG141</strain>
    </source>
</reference>
<dbReference type="EMBL" id="SUYD01000002">
    <property type="protein sequence ID" value="MBE6265353.1"/>
    <property type="molecule type" value="Genomic_DNA"/>
</dbReference>
<comment type="caution">
    <text evidence="1">The sequence shown here is derived from an EMBL/GenBank/DDBJ whole genome shotgun (WGS) entry which is preliminary data.</text>
</comment>
<name>A0A928GHX1_XYLRU</name>
<accession>A0A928GHX1</accession>
<dbReference type="PANTHER" id="PTHR11319">
    <property type="entry name" value="G PROTEIN-COUPLED RECEPTOR-RELATED"/>
    <property type="match status" value="1"/>
</dbReference>
<sequence>MKRNITIILSLLMVMMLPIRMLADEIPIRYVKTDGTYGADGKSWTTAKNNVQEAIDELYSYMTENKLPEGRVYIAAGTYYPSASTETGNENRQHLSFIIYPGVHVYGGFKADNPENNPDQREYYNLESLEFDATSGESEPAKQQPWNFKHKTILSGNLSDGNKEPSFTYDKDRGTYKTIFYGNSYHVVWFATYGFIDATKDQNYGWDETSLGGHARALPYPASIDGCTISGGYAANQSNAGFLHTGYGAGVYMVEGSSLKNCVVEKCVAVTNGGGVYMDGGGSIDGCMIHTCQATGYNVLDGLGGGVCISFNGSVTRSYIVNNSSRSGGGVAISHMKDEYPWRSRAKEDGVPAQQINSTEINVYSPYVTACIVSNNSSTNEAGGVFLNNGGVVNHLTVANNKCYGSDVTYYGRRQGRSGGVYILNGGQVYNSVVWGNECDANSNIQYACHISGSTSTLKPQVYYSGFAMYESTDWSGTTKENVYSIASTNTNTTGNSALYPYFIGIKGKGNAVKAVGAGLSTTVSMGVFPEADLTAEPGSVDNSTWGIPRPISWKPAAISSLVGKGVQVTNSLSGISDWIKHAHTYTDIFGDKYDPISSIGALVRRRVQVSGAMVNNQEQELYAGYNVSQYTGALEEGHSILPDNGSNATLPTIFVDPTRKLTNEDGTSVIAIGQHGIGSSWDTPVAHINDAIDYFRGLQVTDKNDEHYLMYLIDGEYYPCVQILVKGAVGSLRTTTEGRGAYAGDELRTASIRPCSNMRLYGGYPPEAAGTETSGRNQRQHPTRISANVINGDYSNNAAHVFVLSNVKNVIIDGFRLYEANANFGSEQYGGGVLMENESVPSADRIDMTGNIMRNGNIAHCSATDGAAIYVYSVDDHEAEFHLINMVIRNNTVGDGTDVVRSEGGGVVTARGSKSMIRMDHCNIVNNCGYPLATIASDAEIHAAIYNSVIYANGNTVLDNRKNIVQSLCFNSKANQVKGDYNYLDWDSRVPVGQITGGHSHRVFCRDMSDHYQKWGIRLADSDGYTIITNGKAEKYFFDTEELANTYIDEHHASTGQHWENPIYLDYPFFVNPSRNVGHSLEGDKPMNGGTIDYMPQATNPMVNAAISESRYLWDTDNNPRTYGGDPDVGAVESTELPKGGTVIYVTPNGSGKRDGSSWDNAIAGNTVYGLSNTNPVATGDQYDTANGTTRIINSSTNDPVLTTDNRYCGGYAMSYFTERKEGAVSSTTVTHTWTTEKNVYEGGERPDEYLQNDVHTESTSAPVYSNEGASEEGFTKGWYEDSRYPYGELSGQSRTFWRAGNRSVDGQYNSSPVPEGWTGTFNSSTTNTIDGVSYTGIGDGKYQPIIKSGELKIQNDRTEKFISGLQYAVEQAAIANADKDAEADQLVQVWVSNGTYTDYKGFVMRDKTAVLGGFPAVKSNGDVTTPGENERHALMSSVIDIPRAKDAQTLNPSDYETILQISDVKPINDDKTFNTSAVKFYDNDLSVTEVNATTNYEYKQRTIIHHYNNLSGEQNVTNNYILLPTFNINGKTGSNGNYTLGTATENQDCWHITYPTTQTYYNVDISRQNKNLHVFDYDTGNSIETVNSIWYRFGNGSLTGLRMWQTMNSVEAGSHKLTLDMMGGYRNGTPFDITTPSNIYLHILDANDNDLVSPVLLKCRDYNSPNGTDKDRIRETAFRKNIEFTTTIQGDVKILIEVLDGTRNTTARNATYGTADGGDPNPIPWEYLWDGNSSGDGNNWGTRNPNRREFFITNLKLYKKIEGNEYVEDTDALEDETTNIAVENIPEGYPTTPDVIDESVYTVAKERTMLRKRVLSMPDVAIPTYGPGRLYIGNTAADNVNVGGDAVGHTERVPNSTRTSRESDSYYIPDNVYYKGLTNVSWDGFTIRNGFMYDEVMCHGGGAGVNMYEGGHLRNSIVVDNVVASERSKGGGIFCDGATSSVEGCFVLNNLTIGGTNKTPAQIFAGGMFMYEGTCFNSLFANNVTVGSGGGLGLCVGRFYNNTVTHNTCGNIPNEGLAGGAMSMAIGSSPNLFMANTIIYGNNGTAIRERTGTIKPGHLNPFINCYIQSERAMTSAAFLQHINNYDAEVDAIKAASDRNYGIGNIFVNGGSGTNPFKAEPEHNYDFRLNSGNTTCINAGTTAFATTILQALLYKPNNTETSIRNGAFYKSVESAEMPQNDVVFAEREQDCQIDIGAYEYDAAMDIKPGYEIINGELCAVYYATANGNDGGDSSGSSPENAACAMKLQNVLDAAGRLKFDLANIANKNEEGYKKYSTSAVTIEGTVTAKKEVYNSESGIAWTDVADQDLANVKYIIVKLADGVYMPTRSTNNNMATGAAEDEILTHSLIVPHGVEMWGGYKFENGANDNFLEYSRDIMTHKSILLSGVKNERSGSIGKAYHVVAFTNHLFDLDGGMEETNEANAELQNIEDRAILDGVFIQDGSANGVNEADKHGGAAVVTNYAHIRNCIIYDNTATKQGGGLYLQPGALVSGCIFKENTADEGGAIYVEEPTAEQLNQYSETERDKAYARVYNSTVVNNTASVKGGGIFFETNIRAKGVVLWQNTANDMNNVAGTFDSEAIQEEKNYPFSYCTVQNNRLPGVNNQEVTGDATEGVRWNTSDKIYWKGQFTTASTAKTDEDNIEYKVFGSFYYIDRVSALVRTGMPYTMYANLRNDYPSLELTDIAGVYRMGYEATDAKGADYKSYFGEDNELVTKVNKYLEIGARALNTQMDLDVESAPIHMTRLFVAKPENVDAQKANALLTSGDPLYSLQGSSMANPFTKFSDALDYIVKLRNFAPQYANTHFEIFVAGGNYYPYQNPLGEEGYARSSTFVLPEAVTIIGGLNPNENYCQSGYDFVKNQSETENDKLTNDLLDEENNELEDKTINGVTLKRAVTDVIREERERFDLNYNNVFEPWEFTRETVFSGSTPRGNENEDNVFHVFTCFADPAHVGTLPDLELPLRQRMIVLDGLTIKEGNARDHEEASINNVSMFYRGGGILVDGSWNDASKNSNQVDPNEKGARDIPLTISDCLFLDNNAIQGGAIFTNGTLNVFSSSFVKNYAQGPKSNANQTSSDRTDAINAIQYTGGGAIATTGDLFCVNTIFANNEAMLGDTKDMMLQGTKGYYQQGFGGVIWGATGSTVKLLNCNLVNNQAVSYPGVYLANPNKVGDMRHFAVNTVFWGNKATGVPGNLSGSFAHIIEINDDVMTFRGMSEKRNLSTPSGVETMYFCAYEEGTGPKDVKATEGEPHAIAFTGDWNGIRESMKAGGIYYNNNVVINADNDDVDGPNFQLASTAPGRDGYNASANWMPSRVNKLTDNGWSYLTVAPNSNDEMEFKVETDNSGKKAFEVDPSTDSSTGGIFNYNSYEYSKDFDLNLMPLGSVDDNGRNYYMKFNGSGMTDQMSSSGQSYMQRISSNPLTRETYNAYIDIGVYEYQHRTLKINQGSEIDVIWVTDKENPQTGNDGYSWETATSNIQVAIETLLKSRNNHGKRLNIIAGSYKPMTVVNGNLGYTIQTSAYNDGVYTPFIDEYESTEEVTAYGVKYINLRGGYDKQIPDEGGYNYQKNQVIFSMEQRTGVKEEELNHILNIADVEQYKTTVVPKWEYGENEYIITGFTVNSQPTGEAIPVIVEGITFENTLAQGGTEGAAISYKAQKKHAEGLTDQYLEEPTDELNKYKLTIRNCTFSRNGKVETNPSCAIKIEEGGGQTLIVNSVFHSNSGAPVDAVNTVILNCTSAMNGGHITLSGESELHNSVIWQDDQNVAVASEKKQYEGISAGEKMQYNAISGMAADSYHNEPLSDTNNDLEEGPNFLFMNPNDEDPTKRDFRIRPSLRLLDRGDNETYAKYVWPTYTESDDYIKLMQNKHNHQTEEQVFTTKIREGNEVKTITYRGYKHDKDLDRAFVTRLMNENIDRGAYECTGKGQRVVYVNPEKFGTGLETGSTWEDALGRGNLQRAIDAAAVYVRNRETLAKQDPSHYSSQIAYVFVKGDNFYNEGEITLRDGVHVYGTAPISLEITPNANDEFDDGALNTYITDVKNERSGIVFKSLKAESYTPTYCSSLTSMGEYRLGSVFDGLMINNGVDNESDKPIVNIAEDAKIAIRNCLVIHNRVKKGQPVVNLQGGLMYNTIIYDCFNGEDGYVVNVGNNGYVLNCTVIADDTRQKAITTGSYTYADHVANTIAINQGASQNMFAPYMKAGANQYTPEDFLTNHRPYWYQLNENSSEIDAAAKYDDTTVKTWLPVVTTTYNGTDYSINYDNYVDFNTDRDLLGNPRKIGDKVDNGCFETWKISETVEVTTTAHNYPHPGSVVYIMDDANLKLKAGDFTVDNPLVPGYLLVKESGSLYGQGNHITATYVAIEKSIDSQYSLISVPFKCNPLSTVSIGYSTGAVTQTKPAGLTGSTYDGEERSKWNYHYQAENSTCWKPQTDFVPANTGWLLSLSAAPESPTTYRFTGWGESQTSYIYTEDGYSKTVTLVQHNSMPTDGSAHFTKEENMGWNLVGMPWLVSRYKTKDQMAVPHVIYGNLGETSVANQFHTGGSWADDITLSPGIGFFTQTAVLDDEETLTFALPVYSAPSPSRSASQCVAISRSGYEDVVTVYPDAESDGSLAYRLGSDGLKWNPFDDNFAQIFIESNEGVRMSLVSEAPVEQEMNLGISAPEAGDYTISLPNPEAYSDYDAVWITDTESGNSINLLNESFVITASQAGDITGRLKLKFGGQKPSDDAVPSVMKVATRYGHLNLKGISKSGTIRVYNVNGVLVYSGSYADINNLHLPDGVYIIKH</sequence>
<dbReference type="Proteomes" id="UP000763088">
    <property type="component" value="Unassembled WGS sequence"/>
</dbReference>
<dbReference type="SUPFAM" id="SSF51126">
    <property type="entry name" value="Pectin lyase-like"/>
    <property type="match status" value="5"/>
</dbReference>